<evidence type="ECO:0000313" key="3">
    <source>
        <dbReference type="Proteomes" id="UP000007952"/>
    </source>
</evidence>
<dbReference type="STRING" id="859194.MHF_0554"/>
<dbReference type="AlphaFoldDB" id="F6FHX8"/>
<protein>
    <submittedName>
        <fullName evidence="2">Uncharacterized protein</fullName>
    </submittedName>
</protein>
<accession>F6FHX8</accession>
<gene>
    <name evidence="2" type="ordered locus">MHF_0554</name>
</gene>
<reference evidence="2 3" key="1">
    <citation type="journal article" date="2011" name="J. Bacteriol.">
        <title>Complete genome sequences of two hemotropic Mycoplasmas, Mycoplasma haemofelis strain Ohio2 and Mycoplasma suis strain Illinois.</title>
        <authorList>
            <person name="Messick J.B."/>
            <person name="Santos A.P."/>
            <person name="Guimaraes A.M."/>
        </authorList>
    </citation>
    <scope>NUCLEOTIDE SEQUENCE [LARGE SCALE GENOMIC DNA]</scope>
    <source>
        <strain evidence="2 3">Ohio2</strain>
    </source>
</reference>
<proteinExistence type="predicted"/>
<dbReference type="EMBL" id="CP002808">
    <property type="protein sequence ID" value="AEG72826.1"/>
    <property type="molecule type" value="Genomic_DNA"/>
</dbReference>
<name>F6FHX8_MYCHI</name>
<organism evidence="2 3">
    <name type="scientific">Mycoplasma haemofelis (strain Ohio2)</name>
    <dbReference type="NCBI Taxonomy" id="859194"/>
    <lineage>
        <taxon>Bacteria</taxon>
        <taxon>Bacillati</taxon>
        <taxon>Mycoplasmatota</taxon>
        <taxon>Mollicutes</taxon>
        <taxon>Mycoplasmataceae</taxon>
        <taxon>Mycoplasma</taxon>
    </lineage>
</organism>
<feature type="region of interest" description="Disordered" evidence="1">
    <location>
        <begin position="17"/>
        <end position="64"/>
    </location>
</feature>
<reference key="2">
    <citation type="submission" date="2011-05" db="EMBL/GenBank/DDBJ databases">
        <title>The Genome of Mycoplasma haemofelis Strain Ohio2, a pathogenic hemoplasma of the cat.</title>
        <authorList>
            <person name="Santos A.P."/>
            <person name="Guimaraes A.M.S."/>
            <person name="SanMiguel P.J."/>
            <person name="Martin S.W."/>
            <person name="Messick J.B."/>
        </authorList>
    </citation>
    <scope>NUCLEOTIDE SEQUENCE</scope>
    <source>
        <strain>Ohio2</strain>
    </source>
</reference>
<evidence type="ECO:0000313" key="2">
    <source>
        <dbReference type="EMBL" id="AEG72826.1"/>
    </source>
</evidence>
<feature type="compositionally biased region" description="Acidic residues" evidence="1">
    <location>
        <begin position="44"/>
        <end position="54"/>
    </location>
</feature>
<dbReference type="Proteomes" id="UP000007952">
    <property type="component" value="Chromosome"/>
</dbReference>
<sequence length="155" mass="17099">MSRSLLMASTATAGAGAGVGSLVINSPKPESQVSYRTTSSQEPELIDEEFEEQEEGSKEEVTVKEELKVASAPVNEPAKSWWDNCSFYTVASSSNKTSRTSDYSFVTTNIKDSDALKKIEDACKKSKKVYVAKPQGYDWTYRESDQSITWSIVSN</sequence>
<dbReference type="BioCyc" id="MHAE859194:G1GR7-545-MONOMER"/>
<dbReference type="KEGG" id="mhf:MHF_0554"/>
<dbReference type="HOGENOM" id="CLU_1576769_0_0_14"/>
<feature type="compositionally biased region" description="Basic and acidic residues" evidence="1">
    <location>
        <begin position="55"/>
        <end position="64"/>
    </location>
</feature>
<feature type="compositionally biased region" description="Polar residues" evidence="1">
    <location>
        <begin position="28"/>
        <end position="41"/>
    </location>
</feature>
<evidence type="ECO:0000256" key="1">
    <source>
        <dbReference type="SAM" id="MobiDB-lite"/>
    </source>
</evidence>